<sequence length="117" mass="13226">MASLTCEIVWLLKLLRELNVFQKLPANVFCDNKAALLISENPVFHERTKHFEIDLNFVRERVLSGVLKVLKIDSLEQPADVFTKGLGVAQHDFLCDKLQLVDVFSGDKSLRAVGVKM</sequence>
<dbReference type="Proteomes" id="UP001229421">
    <property type="component" value="Unassembled WGS sequence"/>
</dbReference>
<evidence type="ECO:0000313" key="2">
    <source>
        <dbReference type="Proteomes" id="UP001229421"/>
    </source>
</evidence>
<protein>
    <submittedName>
        <fullName evidence="1">Uncharacterized protein</fullName>
    </submittedName>
</protein>
<keyword evidence="2" id="KW-1185">Reference proteome</keyword>
<dbReference type="PANTHER" id="PTHR11439:SF508">
    <property type="entry name" value="RNA-DIRECTED DNA POLYMERASE"/>
    <property type="match status" value="1"/>
</dbReference>
<comment type="caution">
    <text evidence="1">The sequence shown here is derived from an EMBL/GenBank/DDBJ whole genome shotgun (WGS) entry which is preliminary data.</text>
</comment>
<dbReference type="CDD" id="cd09272">
    <property type="entry name" value="RNase_HI_RT_Ty1"/>
    <property type="match status" value="1"/>
</dbReference>
<gene>
    <name evidence="1" type="ORF">QVD17_36939</name>
</gene>
<dbReference type="EMBL" id="JAUHHV010000010">
    <property type="protein sequence ID" value="KAK1410402.1"/>
    <property type="molecule type" value="Genomic_DNA"/>
</dbReference>
<dbReference type="PANTHER" id="PTHR11439">
    <property type="entry name" value="GAG-POL-RELATED RETROTRANSPOSON"/>
    <property type="match status" value="1"/>
</dbReference>
<dbReference type="AlphaFoldDB" id="A0AAD8NIR3"/>
<name>A0AAD8NIR3_TARER</name>
<accession>A0AAD8NIR3</accession>
<reference evidence="1" key="1">
    <citation type="journal article" date="2023" name="bioRxiv">
        <title>Improved chromosome-level genome assembly for marigold (Tagetes erecta).</title>
        <authorList>
            <person name="Jiang F."/>
            <person name="Yuan L."/>
            <person name="Wang S."/>
            <person name="Wang H."/>
            <person name="Xu D."/>
            <person name="Wang A."/>
            <person name="Fan W."/>
        </authorList>
    </citation>
    <scope>NUCLEOTIDE SEQUENCE</scope>
    <source>
        <strain evidence="1">WSJ</strain>
        <tissue evidence="1">Leaf</tissue>
    </source>
</reference>
<organism evidence="1 2">
    <name type="scientific">Tagetes erecta</name>
    <name type="common">African marigold</name>
    <dbReference type="NCBI Taxonomy" id="13708"/>
    <lineage>
        <taxon>Eukaryota</taxon>
        <taxon>Viridiplantae</taxon>
        <taxon>Streptophyta</taxon>
        <taxon>Embryophyta</taxon>
        <taxon>Tracheophyta</taxon>
        <taxon>Spermatophyta</taxon>
        <taxon>Magnoliopsida</taxon>
        <taxon>eudicotyledons</taxon>
        <taxon>Gunneridae</taxon>
        <taxon>Pentapetalae</taxon>
        <taxon>asterids</taxon>
        <taxon>campanulids</taxon>
        <taxon>Asterales</taxon>
        <taxon>Asteraceae</taxon>
        <taxon>Asteroideae</taxon>
        <taxon>Heliantheae alliance</taxon>
        <taxon>Tageteae</taxon>
        <taxon>Tagetes</taxon>
    </lineage>
</organism>
<evidence type="ECO:0000313" key="1">
    <source>
        <dbReference type="EMBL" id="KAK1410402.1"/>
    </source>
</evidence>
<proteinExistence type="predicted"/>